<evidence type="ECO:0000256" key="2">
    <source>
        <dbReference type="SAM" id="Phobius"/>
    </source>
</evidence>
<proteinExistence type="predicted"/>
<keyword evidence="2" id="KW-0812">Transmembrane</keyword>
<protein>
    <recommendedName>
        <fullName evidence="6">Mid2 domain-containing protein</fullName>
    </recommendedName>
</protein>
<evidence type="ECO:0008006" key="6">
    <source>
        <dbReference type="Google" id="ProtNLM"/>
    </source>
</evidence>
<dbReference type="Proteomes" id="UP000799436">
    <property type="component" value="Unassembled WGS sequence"/>
</dbReference>
<evidence type="ECO:0000313" key="4">
    <source>
        <dbReference type="EMBL" id="KAF2769264.1"/>
    </source>
</evidence>
<feature type="compositionally biased region" description="Polar residues" evidence="1">
    <location>
        <begin position="383"/>
        <end position="395"/>
    </location>
</feature>
<keyword evidence="2" id="KW-0472">Membrane</keyword>
<keyword evidence="5" id="KW-1185">Reference proteome</keyword>
<gene>
    <name evidence="4" type="ORF">EJ03DRAFT_97778</name>
</gene>
<feature type="chain" id="PRO_5026282878" description="Mid2 domain-containing protein" evidence="3">
    <location>
        <begin position="19"/>
        <end position="558"/>
    </location>
</feature>
<accession>A0A6G1LAL1</accession>
<keyword evidence="2" id="KW-1133">Transmembrane helix</keyword>
<feature type="transmembrane region" description="Helical" evidence="2">
    <location>
        <begin position="216"/>
        <end position="237"/>
    </location>
</feature>
<feature type="region of interest" description="Disordered" evidence="1">
    <location>
        <begin position="260"/>
        <end position="279"/>
    </location>
</feature>
<feature type="compositionally biased region" description="Basic residues" evidence="1">
    <location>
        <begin position="372"/>
        <end position="382"/>
    </location>
</feature>
<keyword evidence="3" id="KW-0732">Signal</keyword>
<feature type="compositionally biased region" description="Polar residues" evidence="1">
    <location>
        <begin position="431"/>
        <end position="457"/>
    </location>
</feature>
<feature type="compositionally biased region" description="Polar residues" evidence="1">
    <location>
        <begin position="499"/>
        <end position="509"/>
    </location>
</feature>
<name>A0A6G1LAL1_9PEZI</name>
<feature type="signal peptide" evidence="3">
    <location>
        <begin position="1"/>
        <end position="18"/>
    </location>
</feature>
<feature type="region of interest" description="Disordered" evidence="1">
    <location>
        <begin position="186"/>
        <end position="205"/>
    </location>
</feature>
<dbReference type="OrthoDB" id="5338512at2759"/>
<feature type="compositionally biased region" description="Basic and acidic residues" evidence="1">
    <location>
        <begin position="525"/>
        <end position="534"/>
    </location>
</feature>
<dbReference type="EMBL" id="ML995835">
    <property type="protein sequence ID" value="KAF2769264.1"/>
    <property type="molecule type" value="Genomic_DNA"/>
</dbReference>
<organism evidence="4 5">
    <name type="scientific">Teratosphaeria nubilosa</name>
    <dbReference type="NCBI Taxonomy" id="161662"/>
    <lineage>
        <taxon>Eukaryota</taxon>
        <taxon>Fungi</taxon>
        <taxon>Dikarya</taxon>
        <taxon>Ascomycota</taxon>
        <taxon>Pezizomycotina</taxon>
        <taxon>Dothideomycetes</taxon>
        <taxon>Dothideomycetidae</taxon>
        <taxon>Mycosphaerellales</taxon>
        <taxon>Teratosphaeriaceae</taxon>
        <taxon>Teratosphaeria</taxon>
    </lineage>
</organism>
<feature type="region of interest" description="Disordered" evidence="1">
    <location>
        <begin position="372"/>
        <end position="558"/>
    </location>
</feature>
<evidence type="ECO:0000256" key="1">
    <source>
        <dbReference type="SAM" id="MobiDB-lite"/>
    </source>
</evidence>
<evidence type="ECO:0000256" key="3">
    <source>
        <dbReference type="SAM" id="SignalP"/>
    </source>
</evidence>
<dbReference type="AlphaFoldDB" id="A0A6G1LAL1"/>
<sequence length="558" mass="58508">MFAAPAFMLLLLVLPAAARVIWIPEHFDPFEDRALRSRDSSTDLISCGSSFPSDFTCPASAKCLQLNTNSSITAVLCCPIGSSCSAIAPVLCDQNAQNATTTPHSELHSDPTIPLETCGSGCCPMGASCSNGACLMQYASNATSGSSSSAVASSSAAQSAAATTSGTISTNTGVIVTATTVQSATIPTASGGNTSTIGGQDSTSAGSGQKFDGASFAAGFVPGLFIGAVLAGLAIICRHRKKRTSAILYMDEKNSKTRDTLGSLGPLSRRPTFHGRSISEPVDASVGYRTDFLRSTPPKAQDGTNMNNGYSVEVCGPRTPHRTPKTVKGILSHSPFLGLAPKTPRPTQSPIPAHLKRGTLSMGVAIRPVRSLKKQKSMHSLRRQMTQLSRASSRQNRLDRSRSGSTETIQVMISDEPYTPDQRPVRREQDSPATLDSTAYRPTNSTSTWGTQSTSKTPPQPAIPAVYASASRGPIQTSTPTPAGRSSAGAGTTLLGTPYSPSKHNTNGQGKVKDVLIGSDNGLRMVREPEKRDTTFSSIMRKGGLDPEDFGMGTAKKT</sequence>
<reference evidence="4" key="1">
    <citation type="journal article" date="2020" name="Stud. Mycol.">
        <title>101 Dothideomycetes genomes: a test case for predicting lifestyles and emergence of pathogens.</title>
        <authorList>
            <person name="Haridas S."/>
            <person name="Albert R."/>
            <person name="Binder M."/>
            <person name="Bloem J."/>
            <person name="Labutti K."/>
            <person name="Salamov A."/>
            <person name="Andreopoulos B."/>
            <person name="Baker S."/>
            <person name="Barry K."/>
            <person name="Bills G."/>
            <person name="Bluhm B."/>
            <person name="Cannon C."/>
            <person name="Castanera R."/>
            <person name="Culley D."/>
            <person name="Daum C."/>
            <person name="Ezra D."/>
            <person name="Gonzalez J."/>
            <person name="Henrissat B."/>
            <person name="Kuo A."/>
            <person name="Liang C."/>
            <person name="Lipzen A."/>
            <person name="Lutzoni F."/>
            <person name="Magnuson J."/>
            <person name="Mondo S."/>
            <person name="Nolan M."/>
            <person name="Ohm R."/>
            <person name="Pangilinan J."/>
            <person name="Park H.-J."/>
            <person name="Ramirez L."/>
            <person name="Alfaro M."/>
            <person name="Sun H."/>
            <person name="Tritt A."/>
            <person name="Yoshinaga Y."/>
            <person name="Zwiers L.-H."/>
            <person name="Turgeon B."/>
            <person name="Goodwin S."/>
            <person name="Spatafora J."/>
            <person name="Crous P."/>
            <person name="Grigoriev I."/>
        </authorList>
    </citation>
    <scope>NUCLEOTIDE SEQUENCE</scope>
    <source>
        <strain evidence="4">CBS 116005</strain>
    </source>
</reference>
<evidence type="ECO:0000313" key="5">
    <source>
        <dbReference type="Proteomes" id="UP000799436"/>
    </source>
</evidence>